<comment type="caution">
    <text evidence="1">The sequence shown here is derived from an EMBL/GenBank/DDBJ whole genome shotgun (WGS) entry which is preliminary data.</text>
</comment>
<keyword evidence="2" id="KW-1185">Reference proteome</keyword>
<reference evidence="1 2" key="1">
    <citation type="submission" date="2019-06" db="EMBL/GenBank/DDBJ databases">
        <title>Sequencing the genomes of 1000 actinobacteria strains.</title>
        <authorList>
            <person name="Klenk H.-P."/>
        </authorList>
    </citation>
    <scope>NUCLEOTIDE SEQUENCE [LARGE SCALE GENOMIC DNA]</scope>
    <source>
        <strain evidence="1 2">DSM 45679</strain>
    </source>
</reference>
<evidence type="ECO:0000313" key="2">
    <source>
        <dbReference type="Proteomes" id="UP000320876"/>
    </source>
</evidence>
<name>A0A542CSM2_AMYCI</name>
<dbReference type="EMBL" id="VFML01000002">
    <property type="protein sequence ID" value="TQI93823.1"/>
    <property type="molecule type" value="Genomic_DNA"/>
</dbReference>
<dbReference type="AlphaFoldDB" id="A0A542CSM2"/>
<dbReference type="RefSeq" id="WP_142002953.1">
    <property type="nucleotide sequence ID" value="NZ_VFML01000002.1"/>
</dbReference>
<organism evidence="1 2">
    <name type="scientific">Amycolatopsis cihanbeyliensis</name>
    <dbReference type="NCBI Taxonomy" id="1128664"/>
    <lineage>
        <taxon>Bacteria</taxon>
        <taxon>Bacillati</taxon>
        <taxon>Actinomycetota</taxon>
        <taxon>Actinomycetes</taxon>
        <taxon>Pseudonocardiales</taxon>
        <taxon>Pseudonocardiaceae</taxon>
        <taxon>Amycolatopsis</taxon>
    </lineage>
</organism>
<evidence type="ECO:0000313" key="1">
    <source>
        <dbReference type="EMBL" id="TQI93823.1"/>
    </source>
</evidence>
<dbReference type="Proteomes" id="UP000320876">
    <property type="component" value="Unassembled WGS sequence"/>
</dbReference>
<protein>
    <submittedName>
        <fullName evidence="1">Uncharacterized protein</fullName>
    </submittedName>
</protein>
<sequence length="69" mass="7427">MLAKHELIGATVTIYTFDGSIPQITCVDTTIGERDSAVTEALAKFDDVRTKALDPLTSVDMMEGIASDH</sequence>
<accession>A0A542CSM2</accession>
<proteinExistence type="predicted"/>
<gene>
    <name evidence="1" type="ORF">FB471_5968</name>
</gene>